<gene>
    <name evidence="2" type="ORF">BDY21DRAFT_171735</name>
</gene>
<protein>
    <submittedName>
        <fullName evidence="2">Uncharacterized protein</fullName>
    </submittedName>
</protein>
<proteinExistence type="predicted"/>
<keyword evidence="3" id="KW-1185">Reference proteome</keyword>
<feature type="compositionally biased region" description="Pro residues" evidence="1">
    <location>
        <begin position="259"/>
        <end position="269"/>
    </location>
</feature>
<feature type="region of interest" description="Disordered" evidence="1">
    <location>
        <begin position="250"/>
        <end position="313"/>
    </location>
</feature>
<organism evidence="2 3">
    <name type="scientific">Lineolata rhizophorae</name>
    <dbReference type="NCBI Taxonomy" id="578093"/>
    <lineage>
        <taxon>Eukaryota</taxon>
        <taxon>Fungi</taxon>
        <taxon>Dikarya</taxon>
        <taxon>Ascomycota</taxon>
        <taxon>Pezizomycotina</taxon>
        <taxon>Dothideomycetes</taxon>
        <taxon>Dothideomycetes incertae sedis</taxon>
        <taxon>Lineolatales</taxon>
        <taxon>Lineolataceae</taxon>
        <taxon>Lineolata</taxon>
    </lineage>
</organism>
<reference evidence="2" key="1">
    <citation type="journal article" date="2020" name="Stud. Mycol.">
        <title>101 Dothideomycetes genomes: a test case for predicting lifestyles and emergence of pathogens.</title>
        <authorList>
            <person name="Haridas S."/>
            <person name="Albert R."/>
            <person name="Binder M."/>
            <person name="Bloem J."/>
            <person name="Labutti K."/>
            <person name="Salamov A."/>
            <person name="Andreopoulos B."/>
            <person name="Baker S."/>
            <person name="Barry K."/>
            <person name="Bills G."/>
            <person name="Bluhm B."/>
            <person name="Cannon C."/>
            <person name="Castanera R."/>
            <person name="Culley D."/>
            <person name="Daum C."/>
            <person name="Ezra D."/>
            <person name="Gonzalez J."/>
            <person name="Henrissat B."/>
            <person name="Kuo A."/>
            <person name="Liang C."/>
            <person name="Lipzen A."/>
            <person name="Lutzoni F."/>
            <person name="Magnuson J."/>
            <person name="Mondo S."/>
            <person name="Nolan M."/>
            <person name="Ohm R."/>
            <person name="Pangilinan J."/>
            <person name="Park H.-J."/>
            <person name="Ramirez L."/>
            <person name="Alfaro M."/>
            <person name="Sun H."/>
            <person name="Tritt A."/>
            <person name="Yoshinaga Y."/>
            <person name="Zwiers L.-H."/>
            <person name="Turgeon B."/>
            <person name="Goodwin S."/>
            <person name="Spatafora J."/>
            <person name="Crous P."/>
            <person name="Grigoriev I."/>
        </authorList>
    </citation>
    <scope>NUCLEOTIDE SEQUENCE</scope>
    <source>
        <strain evidence="2">ATCC 16933</strain>
    </source>
</reference>
<feature type="compositionally biased region" description="Basic residues" evidence="1">
    <location>
        <begin position="74"/>
        <end position="83"/>
    </location>
</feature>
<feature type="compositionally biased region" description="Basic and acidic residues" evidence="1">
    <location>
        <begin position="361"/>
        <end position="376"/>
    </location>
</feature>
<sequence>MAAASAISVEQHVDNQHNNYEDNESSFGALPCATDLIFDNAVYEREVLQLPEGKTEHDLDHQLALHAYQHRHNRAYSRSHSHTHTQSSQSPADDDQSRISIDPGLDASTAVSTLTISSRASSSLDSPPVYKPSHSTARSFGTSTATASRPYIEVDPYLLARGAEDLDEESPTPFIFAAEEAGFGALDDTLHVIAGVAGELKMPPSTTAKAVPGAGRECTAVDGRSEGIRAGSPKGSRIKRKLGSMGFLSRLRRDGSKAEPPPGLVPPRPSLTTSQPILLPTRPSRKNTGLTHRSTRSFRTSSSLTPSSPASPTITPLSLKHLLDDEQFAAVWREQSAEALRFARFEQKQRRALARHYDRMMAQEKARGERERRELEAQVSCQHP</sequence>
<feature type="region of interest" description="Disordered" evidence="1">
    <location>
        <begin position="74"/>
        <end position="103"/>
    </location>
</feature>
<evidence type="ECO:0000313" key="2">
    <source>
        <dbReference type="EMBL" id="KAF2460706.1"/>
    </source>
</evidence>
<feature type="compositionally biased region" description="Low complexity" evidence="1">
    <location>
        <begin position="117"/>
        <end position="126"/>
    </location>
</feature>
<name>A0A6A6P9Y4_9PEZI</name>
<feature type="compositionally biased region" description="Low complexity" evidence="1">
    <location>
        <begin position="297"/>
        <end position="313"/>
    </location>
</feature>
<feature type="region of interest" description="Disordered" evidence="1">
    <location>
        <begin position="117"/>
        <end position="144"/>
    </location>
</feature>
<dbReference type="AlphaFoldDB" id="A0A6A6P9Y4"/>
<dbReference type="Proteomes" id="UP000799766">
    <property type="component" value="Unassembled WGS sequence"/>
</dbReference>
<feature type="compositionally biased region" description="Polar residues" evidence="1">
    <location>
        <begin position="133"/>
        <end position="144"/>
    </location>
</feature>
<accession>A0A6A6P9Y4</accession>
<dbReference type="EMBL" id="MU001673">
    <property type="protein sequence ID" value="KAF2460706.1"/>
    <property type="molecule type" value="Genomic_DNA"/>
</dbReference>
<evidence type="ECO:0000313" key="3">
    <source>
        <dbReference type="Proteomes" id="UP000799766"/>
    </source>
</evidence>
<feature type="region of interest" description="Disordered" evidence="1">
    <location>
        <begin position="361"/>
        <end position="384"/>
    </location>
</feature>
<evidence type="ECO:0000256" key="1">
    <source>
        <dbReference type="SAM" id="MobiDB-lite"/>
    </source>
</evidence>